<dbReference type="InterPro" id="IPR025272">
    <property type="entry name" value="SocA_Panacea"/>
</dbReference>
<dbReference type="Proteomes" id="UP000524404">
    <property type="component" value="Unassembled WGS sequence"/>
</dbReference>
<evidence type="ECO:0000259" key="1">
    <source>
        <dbReference type="Pfam" id="PF13274"/>
    </source>
</evidence>
<evidence type="ECO:0000313" key="2">
    <source>
        <dbReference type="EMBL" id="MBB6003994.1"/>
    </source>
</evidence>
<name>A0A841EP56_9BACT</name>
<dbReference type="AlphaFoldDB" id="A0A841EP56"/>
<protein>
    <submittedName>
        <fullName evidence="2">Putative phage-associated protein</fullName>
    </submittedName>
</protein>
<accession>A0A841EP56</accession>
<reference evidence="2 3" key="1">
    <citation type="submission" date="2020-08" db="EMBL/GenBank/DDBJ databases">
        <title>Functional genomics of gut bacteria from endangered species of beetles.</title>
        <authorList>
            <person name="Carlos-Shanley C."/>
        </authorList>
    </citation>
    <scope>NUCLEOTIDE SEQUENCE [LARGE SCALE GENOMIC DNA]</scope>
    <source>
        <strain evidence="2 3">S00070</strain>
    </source>
</reference>
<sequence>MFNATDIANYFINLGIVNDIPLTNMKLQKVLYIANGIHLAVKGEQLLKDVPEAWKYGPVFPSVYDRFKSWGNQPINRPQPSGNIVLESGTQEILSIVWEITKELDGIKLANWTHKPESPWDVSIKKGNNTPIDSEETKTYFRDTFNIIPDNH</sequence>
<gene>
    <name evidence="2" type="ORF">HNP25_002655</name>
</gene>
<dbReference type="Pfam" id="PF13274">
    <property type="entry name" value="SocA_Panacea"/>
    <property type="match status" value="1"/>
</dbReference>
<evidence type="ECO:0000313" key="3">
    <source>
        <dbReference type="Proteomes" id="UP000524404"/>
    </source>
</evidence>
<proteinExistence type="predicted"/>
<keyword evidence="3" id="KW-1185">Reference proteome</keyword>
<organism evidence="2 3">
    <name type="scientific">Arcicella rosea</name>
    <dbReference type="NCBI Taxonomy" id="502909"/>
    <lineage>
        <taxon>Bacteria</taxon>
        <taxon>Pseudomonadati</taxon>
        <taxon>Bacteroidota</taxon>
        <taxon>Cytophagia</taxon>
        <taxon>Cytophagales</taxon>
        <taxon>Flectobacillaceae</taxon>
        <taxon>Arcicella</taxon>
    </lineage>
</organism>
<dbReference type="EMBL" id="JACHKT010000018">
    <property type="protein sequence ID" value="MBB6003994.1"/>
    <property type="molecule type" value="Genomic_DNA"/>
</dbReference>
<comment type="caution">
    <text evidence="2">The sequence shown here is derived from an EMBL/GenBank/DDBJ whole genome shotgun (WGS) entry which is preliminary data.</text>
</comment>
<feature type="domain" description="Antitoxin SocA-like Panacea" evidence="1">
    <location>
        <begin position="27"/>
        <end position="120"/>
    </location>
</feature>
<dbReference type="RefSeq" id="WP_184134728.1">
    <property type="nucleotide sequence ID" value="NZ_JACHKT010000018.1"/>
</dbReference>